<name>A0A378I4J8_9GAMM</name>
<keyword evidence="5 9" id="KW-0418">Kinase</keyword>
<dbReference type="RefSeq" id="WP_115303344.1">
    <property type="nucleotide sequence ID" value="NZ_CAAAHO010000002.1"/>
</dbReference>
<feature type="domain" description="PAS" evidence="7">
    <location>
        <begin position="27"/>
        <end position="74"/>
    </location>
</feature>
<dbReference type="SUPFAM" id="SSF55785">
    <property type="entry name" value="PYP-like sensor domain (PAS domain)"/>
    <property type="match status" value="1"/>
</dbReference>
<dbReference type="InterPro" id="IPR003661">
    <property type="entry name" value="HisK_dim/P_dom"/>
</dbReference>
<dbReference type="GO" id="GO:0005886">
    <property type="term" value="C:plasma membrane"/>
    <property type="evidence" value="ECO:0007669"/>
    <property type="project" value="UniProtKB-ARBA"/>
</dbReference>
<feature type="domain" description="Histidine kinase" evidence="6">
    <location>
        <begin position="160"/>
        <end position="373"/>
    </location>
</feature>
<dbReference type="EC" id="2.7.13.3" evidence="2"/>
<dbReference type="PROSITE" id="PS50112">
    <property type="entry name" value="PAS"/>
    <property type="match status" value="1"/>
</dbReference>
<evidence type="ECO:0000259" key="8">
    <source>
        <dbReference type="PROSITE" id="PS50113"/>
    </source>
</evidence>
<dbReference type="InterPro" id="IPR052162">
    <property type="entry name" value="Sensor_kinase/Photoreceptor"/>
</dbReference>
<dbReference type="CDD" id="cd00082">
    <property type="entry name" value="HisKA"/>
    <property type="match status" value="1"/>
</dbReference>
<comment type="catalytic activity">
    <reaction evidence="1">
        <text>ATP + protein L-histidine = ADP + protein N-phospho-L-histidine.</text>
        <dbReference type="EC" id="2.7.13.3"/>
    </reaction>
</comment>
<dbReference type="InterPro" id="IPR036890">
    <property type="entry name" value="HATPase_C_sf"/>
</dbReference>
<evidence type="ECO:0000313" key="10">
    <source>
        <dbReference type="Proteomes" id="UP000254968"/>
    </source>
</evidence>
<dbReference type="InterPro" id="IPR000700">
    <property type="entry name" value="PAS-assoc_C"/>
</dbReference>
<keyword evidence="3" id="KW-0597">Phosphoprotein</keyword>
<dbReference type="Gene3D" id="3.30.565.10">
    <property type="entry name" value="Histidine kinase-like ATPase, C-terminal domain"/>
    <property type="match status" value="1"/>
</dbReference>
<dbReference type="GO" id="GO:0000155">
    <property type="term" value="F:phosphorelay sensor kinase activity"/>
    <property type="evidence" value="ECO:0007669"/>
    <property type="project" value="InterPro"/>
</dbReference>
<sequence>MKKFIELINKKNRNNKKLDAKSANYLILESLLDAIAVINVQGIILNVNYAMINLTHYSLQDLLNTSIYNYFNDDKASKAIATALEQGKIQDVECNIITKNNKKVITLLNAAGFPDSQGNMQGLLVCLKDLTKQKHIEEKLNKMLTEVERSNKELEQFAYTASHDLQEPVRTVKNYLQLLSRRYGDKLGEDAKEFIKFAVEGAERMERLIYNLLTFSRIATRANAFASTDSNELVTHVLNDLHQLILDKHAQVNYTQLPTIVYDENQLTQVFQNLISNALKFNTKQPDVQIKAKEKEHEWLFSIKDNGIGIDPRYFEQIFILFKRLNNQKDFEGSGIGLATCKKIIERYGGEIWVESEGEGKGATFYFTIPKEIEQ</sequence>
<dbReference type="AlphaFoldDB" id="A0A378I4J8"/>
<dbReference type="Pfam" id="PF00512">
    <property type="entry name" value="HisKA"/>
    <property type="match status" value="1"/>
</dbReference>
<dbReference type="PROSITE" id="PS50113">
    <property type="entry name" value="PAC"/>
    <property type="match status" value="1"/>
</dbReference>
<dbReference type="Proteomes" id="UP000254968">
    <property type="component" value="Unassembled WGS sequence"/>
</dbReference>
<dbReference type="PRINTS" id="PR00344">
    <property type="entry name" value="BCTRLSENSOR"/>
</dbReference>
<gene>
    <name evidence="9" type="primary">cph1_2</name>
    <name evidence="9" type="ORF">NCTC13315_02222</name>
</gene>
<dbReference type="SMART" id="SM00388">
    <property type="entry name" value="HisKA"/>
    <property type="match status" value="1"/>
</dbReference>
<dbReference type="InterPro" id="IPR000014">
    <property type="entry name" value="PAS"/>
</dbReference>
<protein>
    <recommendedName>
        <fullName evidence="2">histidine kinase</fullName>
        <ecNumber evidence="2">2.7.13.3</ecNumber>
    </recommendedName>
</protein>
<dbReference type="CDD" id="cd00130">
    <property type="entry name" value="PAS"/>
    <property type="match status" value="1"/>
</dbReference>
<dbReference type="OrthoDB" id="9808408at2"/>
<proteinExistence type="predicted"/>
<evidence type="ECO:0000256" key="1">
    <source>
        <dbReference type="ARBA" id="ARBA00000085"/>
    </source>
</evidence>
<dbReference type="PROSITE" id="PS50109">
    <property type="entry name" value="HIS_KIN"/>
    <property type="match status" value="1"/>
</dbReference>
<dbReference type="FunFam" id="3.30.565.10:FF:000006">
    <property type="entry name" value="Sensor histidine kinase WalK"/>
    <property type="match status" value="1"/>
</dbReference>
<dbReference type="Gene3D" id="1.10.287.130">
    <property type="match status" value="1"/>
</dbReference>
<reference evidence="9 10" key="1">
    <citation type="submission" date="2018-06" db="EMBL/GenBank/DDBJ databases">
        <authorList>
            <consortium name="Pathogen Informatics"/>
            <person name="Doyle S."/>
        </authorList>
    </citation>
    <scope>NUCLEOTIDE SEQUENCE [LARGE SCALE GENOMIC DNA]</scope>
    <source>
        <strain evidence="9 10">NCTC13315</strain>
    </source>
</reference>
<dbReference type="InterPro" id="IPR005467">
    <property type="entry name" value="His_kinase_dom"/>
</dbReference>
<dbReference type="PANTHER" id="PTHR43304">
    <property type="entry name" value="PHYTOCHROME-LIKE PROTEIN CPH1"/>
    <property type="match status" value="1"/>
</dbReference>
<dbReference type="InterPro" id="IPR036097">
    <property type="entry name" value="HisK_dim/P_sf"/>
</dbReference>
<evidence type="ECO:0000259" key="6">
    <source>
        <dbReference type="PROSITE" id="PS50109"/>
    </source>
</evidence>
<dbReference type="InterPro" id="IPR004358">
    <property type="entry name" value="Sig_transdc_His_kin-like_C"/>
</dbReference>
<evidence type="ECO:0000256" key="4">
    <source>
        <dbReference type="ARBA" id="ARBA00022679"/>
    </source>
</evidence>
<dbReference type="InterPro" id="IPR003594">
    <property type="entry name" value="HATPase_dom"/>
</dbReference>
<dbReference type="Pfam" id="PF02518">
    <property type="entry name" value="HATPase_c"/>
    <property type="match status" value="1"/>
</dbReference>
<dbReference type="Pfam" id="PF13426">
    <property type="entry name" value="PAS_9"/>
    <property type="match status" value="1"/>
</dbReference>
<dbReference type="Gene3D" id="3.30.450.20">
    <property type="entry name" value="PAS domain"/>
    <property type="match status" value="1"/>
</dbReference>
<dbReference type="PANTHER" id="PTHR43304:SF1">
    <property type="entry name" value="PAC DOMAIN-CONTAINING PROTEIN"/>
    <property type="match status" value="1"/>
</dbReference>
<dbReference type="SMART" id="SM00387">
    <property type="entry name" value="HATPase_c"/>
    <property type="match status" value="1"/>
</dbReference>
<keyword evidence="4 9" id="KW-0808">Transferase</keyword>
<accession>A0A378I4J8</accession>
<dbReference type="SUPFAM" id="SSF47384">
    <property type="entry name" value="Homodimeric domain of signal transducing histidine kinase"/>
    <property type="match status" value="1"/>
</dbReference>
<dbReference type="EMBL" id="UGNV01000001">
    <property type="protein sequence ID" value="STX29670.1"/>
    <property type="molecule type" value="Genomic_DNA"/>
</dbReference>
<feature type="domain" description="PAC" evidence="8">
    <location>
        <begin position="90"/>
        <end position="142"/>
    </location>
</feature>
<evidence type="ECO:0000259" key="7">
    <source>
        <dbReference type="PROSITE" id="PS50112"/>
    </source>
</evidence>
<evidence type="ECO:0000256" key="5">
    <source>
        <dbReference type="ARBA" id="ARBA00022777"/>
    </source>
</evidence>
<dbReference type="SMART" id="SM00091">
    <property type="entry name" value="PAS"/>
    <property type="match status" value="1"/>
</dbReference>
<dbReference type="SUPFAM" id="SSF55874">
    <property type="entry name" value="ATPase domain of HSP90 chaperone/DNA topoisomerase II/histidine kinase"/>
    <property type="match status" value="1"/>
</dbReference>
<keyword evidence="10" id="KW-1185">Reference proteome</keyword>
<evidence type="ECO:0000256" key="2">
    <source>
        <dbReference type="ARBA" id="ARBA00012438"/>
    </source>
</evidence>
<evidence type="ECO:0000313" key="9">
    <source>
        <dbReference type="EMBL" id="STX29670.1"/>
    </source>
</evidence>
<organism evidence="9 10">
    <name type="scientific">Legionella beliardensis</name>
    <dbReference type="NCBI Taxonomy" id="91822"/>
    <lineage>
        <taxon>Bacteria</taxon>
        <taxon>Pseudomonadati</taxon>
        <taxon>Pseudomonadota</taxon>
        <taxon>Gammaproteobacteria</taxon>
        <taxon>Legionellales</taxon>
        <taxon>Legionellaceae</taxon>
        <taxon>Legionella</taxon>
    </lineage>
</organism>
<evidence type="ECO:0000256" key="3">
    <source>
        <dbReference type="ARBA" id="ARBA00022553"/>
    </source>
</evidence>
<dbReference type="InterPro" id="IPR035965">
    <property type="entry name" value="PAS-like_dom_sf"/>
</dbReference>
<dbReference type="NCBIfam" id="TIGR00229">
    <property type="entry name" value="sensory_box"/>
    <property type="match status" value="1"/>
</dbReference>